<dbReference type="AlphaFoldDB" id="A0A804Q7N7"/>
<dbReference type="Pfam" id="PF09696">
    <property type="entry name" value="Ctf8"/>
    <property type="match status" value="1"/>
</dbReference>
<dbReference type="GO" id="GO:0031390">
    <property type="term" value="C:Ctf18 RFC-like complex"/>
    <property type="evidence" value="ECO:0007669"/>
    <property type="project" value="InterPro"/>
</dbReference>
<gene>
    <name evidence="2" type="primary">LOC103632541</name>
</gene>
<feature type="region of interest" description="Disordered" evidence="1">
    <location>
        <begin position="162"/>
        <end position="187"/>
    </location>
</feature>
<dbReference type="InParanoid" id="A0A804Q7N7"/>
<dbReference type="Proteomes" id="UP000007305">
    <property type="component" value="Chromosome 7"/>
</dbReference>
<keyword evidence="3" id="KW-1185">Reference proteome</keyword>
<evidence type="ECO:0007829" key="4">
    <source>
        <dbReference type="PeptideAtlas" id="A0A804Q7N7"/>
    </source>
</evidence>
<sequence>MQIRVQCACGESSCPEWAVVELQGVVQPQASFAGDIRGLHIGRLCSSPSPASASSKAGFTFTVGYHELAGTKVTLKKPLLVLRKKKVNAGAQEEEPPTAAEVELEVIGIIRHKILFKDRPKALISSNPLPSPPVHSPCLGSISKFYLSNSLADCVTHLLQSRQPRRRRPCSQQQSDATPATPCPLRI</sequence>
<dbReference type="PANTHER" id="PTHR47475">
    <property type="entry name" value="CHROMOSOME TRANSMISSION FIDELITY PROTEIN 8"/>
    <property type="match status" value="1"/>
</dbReference>
<evidence type="ECO:0000313" key="3">
    <source>
        <dbReference type="Proteomes" id="UP000007305"/>
    </source>
</evidence>
<accession>A0A804Q7N7</accession>
<evidence type="ECO:0000313" key="2">
    <source>
        <dbReference type="EnsemblPlants" id="Zm00001eb309380_P001"/>
    </source>
</evidence>
<evidence type="ECO:0000256" key="1">
    <source>
        <dbReference type="SAM" id="MobiDB-lite"/>
    </source>
</evidence>
<reference evidence="2" key="3">
    <citation type="submission" date="2021-05" db="UniProtKB">
        <authorList>
            <consortium name="EnsemblPlants"/>
        </authorList>
    </citation>
    <scope>IDENTIFICATION</scope>
    <source>
        <strain evidence="2">cv. B73</strain>
    </source>
</reference>
<dbReference type="InterPro" id="IPR018607">
    <property type="entry name" value="Ctf8"/>
</dbReference>
<proteinExistence type="evidence at protein level"/>
<dbReference type="GO" id="GO:0007064">
    <property type="term" value="P:mitotic sister chromatid cohesion"/>
    <property type="evidence" value="ECO:0007669"/>
    <property type="project" value="InterPro"/>
</dbReference>
<keyword evidence="4" id="KW-1267">Proteomics identification</keyword>
<reference evidence="2" key="2">
    <citation type="submission" date="2019-07" db="EMBL/GenBank/DDBJ databases">
        <authorList>
            <person name="Seetharam A."/>
            <person name="Woodhouse M."/>
            <person name="Cannon E."/>
        </authorList>
    </citation>
    <scope>NUCLEOTIDE SEQUENCE [LARGE SCALE GENOMIC DNA]</scope>
    <source>
        <strain evidence="2">cv. B73</strain>
    </source>
</reference>
<evidence type="ECO:0008006" key="5">
    <source>
        <dbReference type="Google" id="ProtNLM"/>
    </source>
</evidence>
<name>A0A804Q7N7_MAIZE</name>
<protein>
    <recommendedName>
        <fullName evidence="5">Chromosome transmission fidelity protein 8</fullName>
    </recommendedName>
</protein>
<reference evidence="3" key="1">
    <citation type="submission" date="2015-12" db="EMBL/GenBank/DDBJ databases">
        <title>Update maize B73 reference genome by single molecule sequencing technologies.</title>
        <authorList>
            <consortium name="Maize Genome Sequencing Project"/>
            <person name="Ware D."/>
        </authorList>
    </citation>
    <scope>NUCLEOTIDE SEQUENCE [LARGE SCALE GENOMIC DNA]</scope>
    <source>
        <strain evidence="3">cv. B73</strain>
    </source>
</reference>
<organism evidence="2 3">
    <name type="scientific">Zea mays</name>
    <name type="common">Maize</name>
    <dbReference type="NCBI Taxonomy" id="4577"/>
    <lineage>
        <taxon>Eukaryota</taxon>
        <taxon>Viridiplantae</taxon>
        <taxon>Streptophyta</taxon>
        <taxon>Embryophyta</taxon>
        <taxon>Tracheophyta</taxon>
        <taxon>Spermatophyta</taxon>
        <taxon>Magnoliopsida</taxon>
        <taxon>Liliopsida</taxon>
        <taxon>Poales</taxon>
        <taxon>Poaceae</taxon>
        <taxon>PACMAD clade</taxon>
        <taxon>Panicoideae</taxon>
        <taxon>Andropogonodae</taxon>
        <taxon>Andropogoneae</taxon>
        <taxon>Tripsacinae</taxon>
        <taxon>Zea</taxon>
    </lineage>
</organism>
<dbReference type="PANTHER" id="PTHR47475:SF2">
    <property type="entry name" value="CHROMOSOME TRANSMISSION FIDELITY PROTEIN 8"/>
    <property type="match status" value="1"/>
</dbReference>
<dbReference type="Gramene" id="Zm00001eb309380_T001">
    <property type="protein sequence ID" value="Zm00001eb309380_P001"/>
    <property type="gene ID" value="Zm00001eb309380"/>
</dbReference>
<dbReference type="EnsemblPlants" id="Zm00001eb309380_T001">
    <property type="protein sequence ID" value="Zm00001eb309380_P001"/>
    <property type="gene ID" value="Zm00001eb309380"/>
</dbReference>